<dbReference type="EMBL" id="MU269365">
    <property type="protein sequence ID" value="KAH7902950.1"/>
    <property type="molecule type" value="Genomic_DNA"/>
</dbReference>
<evidence type="ECO:0000313" key="1">
    <source>
        <dbReference type="EMBL" id="KAH7902950.1"/>
    </source>
</evidence>
<dbReference type="Proteomes" id="UP000790377">
    <property type="component" value="Unassembled WGS sequence"/>
</dbReference>
<protein>
    <submittedName>
        <fullName evidence="1">Uncharacterized protein</fullName>
    </submittedName>
</protein>
<gene>
    <name evidence="1" type="ORF">BJ138DRAFT_1120906</name>
</gene>
<sequence>MLDWAGTVDDPFGTNEHPELAKRLQDLWDMLFSHLPLDISEYPAIKKLATDRLNDWRSQFGKNAISRLDKFFKDSAYRNNPEARAEYVQSQLPQLMKGKTVVPFLYADSVKLLKSWQSAILLDIFAWHVKRISDSFQVFGQPSGALAMSAAAFQRALTLYKTGNSEKDEKDPDVKGKRKPGIDFDNVWGLSAQKFAKFTTNLPETKWDCILDDVDSINLSARTASRHEEETVEDTFDIPLSDDDSDSEHGEDEKIEGLQKEIILRINSLVHSQNI</sequence>
<proteinExistence type="predicted"/>
<keyword evidence="2" id="KW-1185">Reference proteome</keyword>
<organism evidence="1 2">
    <name type="scientific">Hygrophoropsis aurantiaca</name>
    <dbReference type="NCBI Taxonomy" id="72124"/>
    <lineage>
        <taxon>Eukaryota</taxon>
        <taxon>Fungi</taxon>
        <taxon>Dikarya</taxon>
        <taxon>Basidiomycota</taxon>
        <taxon>Agaricomycotina</taxon>
        <taxon>Agaricomycetes</taxon>
        <taxon>Agaricomycetidae</taxon>
        <taxon>Boletales</taxon>
        <taxon>Coniophorineae</taxon>
        <taxon>Hygrophoropsidaceae</taxon>
        <taxon>Hygrophoropsis</taxon>
    </lineage>
</organism>
<evidence type="ECO:0000313" key="2">
    <source>
        <dbReference type="Proteomes" id="UP000790377"/>
    </source>
</evidence>
<reference evidence="1" key="1">
    <citation type="journal article" date="2021" name="New Phytol.">
        <title>Evolutionary innovations through gain and loss of genes in the ectomycorrhizal Boletales.</title>
        <authorList>
            <person name="Wu G."/>
            <person name="Miyauchi S."/>
            <person name="Morin E."/>
            <person name="Kuo A."/>
            <person name="Drula E."/>
            <person name="Varga T."/>
            <person name="Kohler A."/>
            <person name="Feng B."/>
            <person name="Cao Y."/>
            <person name="Lipzen A."/>
            <person name="Daum C."/>
            <person name="Hundley H."/>
            <person name="Pangilinan J."/>
            <person name="Johnson J."/>
            <person name="Barry K."/>
            <person name="LaButti K."/>
            <person name="Ng V."/>
            <person name="Ahrendt S."/>
            <person name="Min B."/>
            <person name="Choi I.G."/>
            <person name="Park H."/>
            <person name="Plett J.M."/>
            <person name="Magnuson J."/>
            <person name="Spatafora J.W."/>
            <person name="Nagy L.G."/>
            <person name="Henrissat B."/>
            <person name="Grigoriev I.V."/>
            <person name="Yang Z.L."/>
            <person name="Xu J."/>
            <person name="Martin F.M."/>
        </authorList>
    </citation>
    <scope>NUCLEOTIDE SEQUENCE</scope>
    <source>
        <strain evidence="1">ATCC 28755</strain>
    </source>
</reference>
<name>A0ACB7ZP39_9AGAM</name>
<accession>A0ACB7ZP39</accession>
<comment type="caution">
    <text evidence="1">The sequence shown here is derived from an EMBL/GenBank/DDBJ whole genome shotgun (WGS) entry which is preliminary data.</text>
</comment>